<dbReference type="Pfam" id="PF00187">
    <property type="entry name" value="Chitin_bind_1"/>
    <property type="match status" value="1"/>
</dbReference>
<dbReference type="Gene3D" id="1.10.530.10">
    <property type="match status" value="1"/>
</dbReference>
<keyword evidence="9" id="KW-0326">Glycosidase</keyword>
<keyword evidence="3 13" id="KW-0147">Chitin-binding</keyword>
<dbReference type="SMART" id="SM00270">
    <property type="entry name" value="ChtBD1"/>
    <property type="match status" value="1"/>
</dbReference>
<feature type="disulfide bond" evidence="12 13">
    <location>
        <begin position="30"/>
        <end position="45"/>
    </location>
</feature>
<accession>A0A7J6EHP4</accession>
<dbReference type="EC" id="3.2.1.14" evidence="2"/>
<dbReference type="SUPFAM" id="SSF53955">
    <property type="entry name" value="Lysozyme-like"/>
    <property type="match status" value="1"/>
</dbReference>
<dbReference type="InterPro" id="IPR016283">
    <property type="entry name" value="Glyco_hydro_19"/>
</dbReference>
<dbReference type="GO" id="GO:0008843">
    <property type="term" value="F:endochitinase activity"/>
    <property type="evidence" value="ECO:0007669"/>
    <property type="project" value="UniProtKB-EC"/>
</dbReference>
<dbReference type="CDD" id="cd00325">
    <property type="entry name" value="chitinase_GH19"/>
    <property type="match status" value="1"/>
</dbReference>
<evidence type="ECO:0000256" key="15">
    <source>
        <dbReference type="SAM" id="SignalP"/>
    </source>
</evidence>
<dbReference type="GO" id="GO:0050832">
    <property type="term" value="P:defense response to fungus"/>
    <property type="evidence" value="ECO:0007669"/>
    <property type="project" value="TreeGrafter"/>
</dbReference>
<feature type="chain" id="PRO_5029680183" description="chitinase" evidence="15">
    <location>
        <begin position="24"/>
        <end position="210"/>
    </location>
</feature>
<dbReference type="Pfam" id="PF00182">
    <property type="entry name" value="Glyco_hydro_19"/>
    <property type="match status" value="1"/>
</dbReference>
<dbReference type="GO" id="GO:0016998">
    <property type="term" value="P:cell wall macromolecule catabolic process"/>
    <property type="evidence" value="ECO:0007669"/>
    <property type="project" value="InterPro"/>
</dbReference>
<keyword evidence="6" id="KW-0146">Chitin degradation</keyword>
<evidence type="ECO:0000256" key="4">
    <source>
        <dbReference type="ARBA" id="ARBA00022729"/>
    </source>
</evidence>
<evidence type="ECO:0000256" key="7">
    <source>
        <dbReference type="ARBA" id="ARBA00023157"/>
    </source>
</evidence>
<evidence type="ECO:0000256" key="11">
    <source>
        <dbReference type="PIRSR" id="PIRSR001060-1"/>
    </source>
</evidence>
<dbReference type="InterPro" id="IPR001002">
    <property type="entry name" value="Chitin-bd_1"/>
</dbReference>
<keyword evidence="4 15" id="KW-0732">Signal</keyword>
<feature type="signal peptide" evidence="15">
    <location>
        <begin position="1"/>
        <end position="23"/>
    </location>
</feature>
<protein>
    <recommendedName>
        <fullName evidence="2">chitinase</fullName>
        <ecNumber evidence="2">3.2.1.14</ecNumber>
    </recommendedName>
</protein>
<evidence type="ECO:0000256" key="3">
    <source>
        <dbReference type="ARBA" id="ARBA00022669"/>
    </source>
</evidence>
<reference evidence="17 18" key="1">
    <citation type="journal article" date="2020" name="bioRxiv">
        <title>Sequence and annotation of 42 cannabis genomes reveals extensive copy number variation in cannabinoid synthesis and pathogen resistance genes.</title>
        <authorList>
            <person name="Mckernan K.J."/>
            <person name="Helbert Y."/>
            <person name="Kane L.T."/>
            <person name="Ebling H."/>
            <person name="Zhang L."/>
            <person name="Liu B."/>
            <person name="Eaton Z."/>
            <person name="Mclaughlin S."/>
            <person name="Kingan S."/>
            <person name="Baybayan P."/>
            <person name="Concepcion G."/>
            <person name="Jordan M."/>
            <person name="Riva A."/>
            <person name="Barbazuk W."/>
            <person name="Harkins T."/>
        </authorList>
    </citation>
    <scope>NUCLEOTIDE SEQUENCE [LARGE SCALE GENOMIC DNA]</scope>
    <source>
        <strain evidence="18">cv. Jamaican Lion 4</strain>
        <tissue evidence="17">Leaf</tissue>
    </source>
</reference>
<keyword evidence="8" id="KW-0119">Carbohydrate metabolism</keyword>
<name>A0A7J6EHP4_CANSA</name>
<evidence type="ECO:0000256" key="13">
    <source>
        <dbReference type="PROSITE-ProRule" id="PRU00261"/>
    </source>
</evidence>
<gene>
    <name evidence="17" type="ORF">F8388_017441</name>
</gene>
<dbReference type="Gene3D" id="3.30.60.10">
    <property type="entry name" value="Endochitinase-like"/>
    <property type="match status" value="1"/>
</dbReference>
<feature type="disulfide bond" evidence="12">
    <location>
        <begin position="112"/>
        <end position="175"/>
    </location>
</feature>
<sequence>MKYSYYLWLFTTITALLVVGIRSNPPGGECGKQHEYALCDDGYCCSNAGYCGQTDEYCAPENCQSQCRTPSPPPPPPPPFTPPPPVSPDDVSHIITSSLFEKMLKNRNDPRCKSKGFYTYDAFITAARKFPGFGTTGSLETRTRELAAFFGQTSHETTGGWSSADQGGPYAWGYCYIIEQDDQSPHCVDSLEWPCVPGEFYYGRGPIQIS</sequence>
<dbReference type="InterPro" id="IPR036861">
    <property type="entry name" value="Endochitinase-like_sf"/>
</dbReference>
<evidence type="ECO:0000256" key="10">
    <source>
        <dbReference type="ARBA" id="ARBA00023326"/>
    </source>
</evidence>
<feature type="disulfide bond" evidence="12">
    <location>
        <begin position="187"/>
        <end position="195"/>
    </location>
</feature>
<dbReference type="InterPro" id="IPR018371">
    <property type="entry name" value="Chitin-binding_1_CS"/>
</dbReference>
<dbReference type="InterPro" id="IPR000726">
    <property type="entry name" value="Glyco_hydro_19_cat"/>
</dbReference>
<evidence type="ECO:0000256" key="14">
    <source>
        <dbReference type="SAM" id="MobiDB-lite"/>
    </source>
</evidence>
<dbReference type="GO" id="GO:0006032">
    <property type="term" value="P:chitin catabolic process"/>
    <property type="evidence" value="ECO:0007669"/>
    <property type="project" value="UniProtKB-KW"/>
</dbReference>
<comment type="caution">
    <text evidence="17">The sequence shown here is derived from an EMBL/GenBank/DDBJ whole genome shotgun (WGS) entry which is preliminary data.</text>
</comment>
<feature type="disulfide bond" evidence="12 13">
    <location>
        <begin position="44"/>
        <end position="58"/>
    </location>
</feature>
<dbReference type="EMBL" id="JAATIP010000239">
    <property type="protein sequence ID" value="KAF4357229.1"/>
    <property type="molecule type" value="Genomic_DNA"/>
</dbReference>
<dbReference type="PANTHER" id="PTHR22595:SF171">
    <property type="entry name" value="BASIC ENDOCHITINASE B"/>
    <property type="match status" value="1"/>
</dbReference>
<dbReference type="Proteomes" id="UP000525078">
    <property type="component" value="Unassembled WGS sequence"/>
</dbReference>
<evidence type="ECO:0000256" key="12">
    <source>
        <dbReference type="PIRSR" id="PIRSR001060-2"/>
    </source>
</evidence>
<dbReference type="Gene3D" id="3.30.20.10">
    <property type="entry name" value="Endochitinase, domain 2"/>
    <property type="match status" value="1"/>
</dbReference>
<evidence type="ECO:0000313" key="18">
    <source>
        <dbReference type="Proteomes" id="UP000525078"/>
    </source>
</evidence>
<feature type="domain" description="Chitin-binding type-1" evidence="16">
    <location>
        <begin position="27"/>
        <end position="69"/>
    </location>
</feature>
<evidence type="ECO:0000259" key="16">
    <source>
        <dbReference type="PROSITE" id="PS50941"/>
    </source>
</evidence>
<dbReference type="GO" id="GO:0000272">
    <property type="term" value="P:polysaccharide catabolic process"/>
    <property type="evidence" value="ECO:0007669"/>
    <property type="project" value="UniProtKB-KW"/>
</dbReference>
<evidence type="ECO:0000256" key="9">
    <source>
        <dbReference type="ARBA" id="ARBA00023295"/>
    </source>
</evidence>
<keyword evidence="7 12" id="KW-1015">Disulfide bond</keyword>
<proteinExistence type="predicted"/>
<feature type="disulfide bond" evidence="12 13">
    <location>
        <begin position="39"/>
        <end position="51"/>
    </location>
</feature>
<dbReference type="PROSITE" id="PS00026">
    <property type="entry name" value="CHIT_BIND_I_1"/>
    <property type="match status" value="1"/>
</dbReference>
<evidence type="ECO:0000256" key="6">
    <source>
        <dbReference type="ARBA" id="ARBA00023024"/>
    </source>
</evidence>
<dbReference type="PIRSF" id="PIRSF001060">
    <property type="entry name" value="Endochitinase"/>
    <property type="match status" value="1"/>
</dbReference>
<dbReference type="PANTHER" id="PTHR22595">
    <property type="entry name" value="CHITINASE-RELATED"/>
    <property type="match status" value="1"/>
</dbReference>
<feature type="active site" description="Proton donor" evidence="11">
    <location>
        <position position="156"/>
    </location>
</feature>
<evidence type="ECO:0000256" key="1">
    <source>
        <dbReference type="ARBA" id="ARBA00000822"/>
    </source>
</evidence>
<dbReference type="PROSITE" id="PS50941">
    <property type="entry name" value="CHIT_BIND_I_2"/>
    <property type="match status" value="1"/>
</dbReference>
<dbReference type="InterPro" id="IPR023346">
    <property type="entry name" value="Lysozyme-like_dom_sf"/>
</dbReference>
<keyword evidence="5" id="KW-0378">Hydrolase</keyword>
<dbReference type="CDD" id="cd00035">
    <property type="entry name" value="ChtBD1"/>
    <property type="match status" value="1"/>
</dbReference>
<evidence type="ECO:0000256" key="2">
    <source>
        <dbReference type="ARBA" id="ARBA00012729"/>
    </source>
</evidence>
<keyword evidence="10" id="KW-0624">Polysaccharide degradation</keyword>
<feature type="compositionally biased region" description="Pro residues" evidence="14">
    <location>
        <begin position="70"/>
        <end position="87"/>
    </location>
</feature>
<feature type="disulfide bond" evidence="12 13">
    <location>
        <begin position="63"/>
        <end position="67"/>
    </location>
</feature>
<dbReference type="PROSITE" id="PS00773">
    <property type="entry name" value="CHITINASE_19_1"/>
    <property type="match status" value="1"/>
</dbReference>
<dbReference type="AlphaFoldDB" id="A0A7J6EHP4"/>
<dbReference type="GO" id="GO:0008061">
    <property type="term" value="F:chitin binding"/>
    <property type="evidence" value="ECO:0007669"/>
    <property type="project" value="UniProtKB-UniRule"/>
</dbReference>
<feature type="region of interest" description="Disordered" evidence="14">
    <location>
        <begin position="68"/>
        <end position="88"/>
    </location>
</feature>
<evidence type="ECO:0000256" key="5">
    <source>
        <dbReference type="ARBA" id="ARBA00022801"/>
    </source>
</evidence>
<dbReference type="SUPFAM" id="SSF57016">
    <property type="entry name" value="Plant lectins/antimicrobial peptides"/>
    <property type="match status" value="1"/>
</dbReference>
<comment type="catalytic activity">
    <reaction evidence="1">
        <text>Random endo-hydrolysis of N-acetyl-beta-D-glucosaminide (1-&gt;4)-beta-linkages in chitin and chitodextrins.</text>
        <dbReference type="EC" id="3.2.1.14"/>
    </reaction>
</comment>
<organism evidence="17 18">
    <name type="scientific">Cannabis sativa</name>
    <name type="common">Hemp</name>
    <name type="synonym">Marijuana</name>
    <dbReference type="NCBI Taxonomy" id="3483"/>
    <lineage>
        <taxon>Eukaryota</taxon>
        <taxon>Viridiplantae</taxon>
        <taxon>Streptophyta</taxon>
        <taxon>Embryophyta</taxon>
        <taxon>Tracheophyta</taxon>
        <taxon>Spermatophyta</taxon>
        <taxon>Magnoliopsida</taxon>
        <taxon>eudicotyledons</taxon>
        <taxon>Gunneridae</taxon>
        <taxon>Pentapetalae</taxon>
        <taxon>rosids</taxon>
        <taxon>fabids</taxon>
        <taxon>Rosales</taxon>
        <taxon>Cannabaceae</taxon>
        <taxon>Cannabis</taxon>
    </lineage>
</organism>
<evidence type="ECO:0000313" key="17">
    <source>
        <dbReference type="EMBL" id="KAF4357229.1"/>
    </source>
</evidence>
<evidence type="ECO:0000256" key="8">
    <source>
        <dbReference type="ARBA" id="ARBA00023277"/>
    </source>
</evidence>